<organism evidence="8 9">
    <name type="scientific">Candida albicans</name>
    <name type="common">Yeast</name>
    <dbReference type="NCBI Taxonomy" id="5476"/>
    <lineage>
        <taxon>Eukaryota</taxon>
        <taxon>Fungi</taxon>
        <taxon>Dikarya</taxon>
        <taxon>Ascomycota</taxon>
        <taxon>Saccharomycotina</taxon>
        <taxon>Pichiomycetes</taxon>
        <taxon>Debaryomycetaceae</taxon>
        <taxon>Candida/Lodderomyces clade</taxon>
        <taxon>Candida</taxon>
    </lineage>
</organism>
<dbReference type="AlphaFoldDB" id="A0A8H6BZP0"/>
<dbReference type="InterPro" id="IPR001425">
    <property type="entry name" value="Arc/bac/fun_rhodopsins"/>
</dbReference>
<dbReference type="SMR" id="A0A8H6BZP0"/>
<comment type="similarity">
    <text evidence="2">Belongs to the archaeal/bacterial/fungal opsin family.</text>
</comment>
<feature type="transmembrane region" description="Helical" evidence="7">
    <location>
        <begin position="215"/>
        <end position="233"/>
    </location>
</feature>
<dbReference type="Pfam" id="PF01036">
    <property type="entry name" value="Bac_rhodopsin"/>
    <property type="match status" value="1"/>
</dbReference>
<dbReference type="EMBL" id="JABWAD010000027">
    <property type="protein sequence ID" value="KAF6070311.1"/>
    <property type="molecule type" value="Genomic_DNA"/>
</dbReference>
<feature type="transmembrane region" description="Helical" evidence="7">
    <location>
        <begin position="117"/>
        <end position="139"/>
    </location>
</feature>
<comment type="caution">
    <text evidence="8">The sequence shown here is derived from an EMBL/GenBank/DDBJ whole genome shotgun (WGS) entry which is preliminary data.</text>
</comment>
<gene>
    <name evidence="8" type="ORF">FOB64_002387</name>
</gene>
<reference evidence="8 9" key="1">
    <citation type="submission" date="2020-03" db="EMBL/GenBank/DDBJ databases">
        <title>FDA dAtabase for Regulatory Grade micrObial Sequences (FDA-ARGOS): Supporting development and validation of Infectious Disease Dx tests.</title>
        <authorList>
            <person name="Campos J."/>
            <person name="Goldberg B."/>
            <person name="Tallon L."/>
            <person name="Sadzewicz L."/>
            <person name="Vavikolanu K."/>
            <person name="Mehta A."/>
            <person name="Aluvathingal J."/>
            <person name="Nadendla S."/>
            <person name="Nandy P."/>
            <person name="Geyer C."/>
            <person name="Yan Y."/>
            <person name="Sichtig H."/>
        </authorList>
    </citation>
    <scope>NUCLEOTIDE SEQUENCE [LARGE SCALE GENOMIC DNA]</scope>
    <source>
        <strain evidence="8 9">FDAARGOS_656</strain>
    </source>
</reference>
<feature type="transmembrane region" description="Helical" evidence="7">
    <location>
        <begin position="38"/>
        <end position="59"/>
    </location>
</feature>
<feature type="compositionally biased region" description="Basic and acidic residues" evidence="6">
    <location>
        <begin position="304"/>
        <end position="317"/>
    </location>
</feature>
<comment type="subcellular location">
    <subcellularLocation>
        <location evidence="1">Membrane</location>
        <topology evidence="1">Multi-pass membrane protein</topology>
    </subcellularLocation>
</comment>
<dbReference type="FunFam" id="1.20.1070.10:FF:000160">
    <property type="entry name" value="Related to Opsin-1"/>
    <property type="match status" value="1"/>
</dbReference>
<keyword evidence="4 7" id="KW-1133">Transmembrane helix</keyword>
<dbReference type="SMART" id="SM01021">
    <property type="entry name" value="Bac_rhodopsin"/>
    <property type="match status" value="1"/>
</dbReference>
<dbReference type="Gene3D" id="1.20.1070.10">
    <property type="entry name" value="Rhodopsin 7-helix transmembrane proteins"/>
    <property type="match status" value="1"/>
</dbReference>
<dbReference type="OMA" id="MPWPTIL"/>
<dbReference type="PANTHER" id="PTHR28286:SF1">
    <property type="entry name" value="30 KDA HEAT SHOCK PROTEIN-RELATED"/>
    <property type="match status" value="1"/>
</dbReference>
<evidence type="ECO:0000256" key="7">
    <source>
        <dbReference type="SAM" id="Phobius"/>
    </source>
</evidence>
<dbReference type="GO" id="GO:0005783">
    <property type="term" value="C:endoplasmic reticulum"/>
    <property type="evidence" value="ECO:0007669"/>
    <property type="project" value="TreeGrafter"/>
</dbReference>
<keyword evidence="3 7" id="KW-0812">Transmembrane</keyword>
<evidence type="ECO:0000256" key="2">
    <source>
        <dbReference type="ARBA" id="ARBA00008130"/>
    </source>
</evidence>
<dbReference type="CDD" id="cd15239">
    <property type="entry name" value="7tm_YRO2_fungal-like"/>
    <property type="match status" value="1"/>
</dbReference>
<proteinExistence type="inferred from homology"/>
<feature type="transmembrane region" description="Helical" evidence="7">
    <location>
        <begin position="159"/>
        <end position="179"/>
    </location>
</feature>
<feature type="region of interest" description="Disordered" evidence="6">
    <location>
        <begin position="297"/>
        <end position="342"/>
    </location>
</feature>
<name>A0A8H6BZP0_CANAX</name>
<feature type="transmembrane region" description="Helical" evidence="7">
    <location>
        <begin position="185"/>
        <end position="203"/>
    </location>
</feature>
<evidence type="ECO:0000256" key="4">
    <source>
        <dbReference type="ARBA" id="ARBA00022989"/>
    </source>
</evidence>
<evidence type="ECO:0000256" key="5">
    <source>
        <dbReference type="ARBA" id="ARBA00023136"/>
    </source>
</evidence>
<evidence type="ECO:0000256" key="3">
    <source>
        <dbReference type="ARBA" id="ARBA00022692"/>
    </source>
</evidence>
<sequence>MSAAVSTLSDIIKRNDAVNVNPPNPIIDLHITEHGSDWLWAVFSVFALFAIVHGFIYSFTDVRKSGLKRALLTIPLFNSAVFAFAYYTYASNLGYTWILTEFNHAGTGFRQIFYAKFVAWFLGWPLVLAIFQIITNTSFTTTEDESDLLKKFISLFEALFTRVLAIEVFVLGLLIGALIESTYKWGYFTFAVVFQLFAIYLVINDVVVSFGSSSHSVFGNALILAFVIVWILYPVAWGLSEGGNVIQPDSEAVFYGILDLITFGVIPIILTWIAINNVDEEFFTKIWHFHLKPENEHAPTATEDVEKAVGETPRHSGDTAVAPSGVPDTGVAQAQAEAEERI</sequence>
<dbReference type="PANTHER" id="PTHR28286">
    <property type="match status" value="1"/>
</dbReference>
<dbReference type="SUPFAM" id="SSF81321">
    <property type="entry name" value="Family A G protein-coupled receptor-like"/>
    <property type="match status" value="1"/>
</dbReference>
<evidence type="ECO:0000313" key="9">
    <source>
        <dbReference type="Proteomes" id="UP000536275"/>
    </source>
</evidence>
<dbReference type="InterPro" id="IPR043476">
    <property type="entry name" value="Yro2-like_7TM"/>
</dbReference>
<evidence type="ECO:0000313" key="8">
    <source>
        <dbReference type="EMBL" id="KAF6070311.1"/>
    </source>
</evidence>
<accession>A0A8H6BZP0</accession>
<feature type="transmembrane region" description="Helical" evidence="7">
    <location>
        <begin position="71"/>
        <end position="89"/>
    </location>
</feature>
<dbReference type="GO" id="GO:0005886">
    <property type="term" value="C:plasma membrane"/>
    <property type="evidence" value="ECO:0007669"/>
    <property type="project" value="TreeGrafter"/>
</dbReference>
<feature type="transmembrane region" description="Helical" evidence="7">
    <location>
        <begin position="253"/>
        <end position="275"/>
    </location>
</feature>
<evidence type="ECO:0000256" key="6">
    <source>
        <dbReference type="SAM" id="MobiDB-lite"/>
    </source>
</evidence>
<evidence type="ECO:0000256" key="1">
    <source>
        <dbReference type="ARBA" id="ARBA00004141"/>
    </source>
</evidence>
<dbReference type="Proteomes" id="UP000536275">
    <property type="component" value="Unassembled WGS sequence"/>
</dbReference>
<protein>
    <submittedName>
        <fullName evidence="8">Bacteriorhodopsin-like family protein</fullName>
    </submittedName>
</protein>
<keyword evidence="5 7" id="KW-0472">Membrane</keyword>